<evidence type="ECO:0000313" key="2">
    <source>
        <dbReference type="Proteomes" id="UP000198935"/>
    </source>
</evidence>
<dbReference type="Proteomes" id="UP000198935">
    <property type="component" value="Unassembled WGS sequence"/>
</dbReference>
<accession>A0A1H3GDD1</accession>
<name>A0A1H3GDD1_9BACI</name>
<proteinExistence type="predicted"/>
<dbReference type="EMBL" id="FNPI01000001">
    <property type="protein sequence ID" value="SDY01281.1"/>
    <property type="molecule type" value="Genomic_DNA"/>
</dbReference>
<dbReference type="AlphaFoldDB" id="A0A1H3GDD1"/>
<gene>
    <name evidence="1" type="ORF">SAMN05421736_101138</name>
</gene>
<protein>
    <submittedName>
        <fullName evidence="1">Uncharacterized protein</fullName>
    </submittedName>
</protein>
<evidence type="ECO:0000313" key="1">
    <source>
        <dbReference type="EMBL" id="SDY01281.1"/>
    </source>
</evidence>
<sequence length="97" mass="10893">MALYLTFSLLIQFFENDPVDGDSLWYQEKPICELGEKVCKKAFLLFERVQKVRETEPANLIVALPCPSAVHVRSVYAPLLMAVAPLLDLLVSVNLPC</sequence>
<dbReference type="STRING" id="1503961.SAMN05421736_101138"/>
<reference evidence="2" key="1">
    <citation type="submission" date="2016-10" db="EMBL/GenBank/DDBJ databases">
        <authorList>
            <person name="Varghese N."/>
            <person name="Submissions S."/>
        </authorList>
    </citation>
    <scope>NUCLEOTIDE SEQUENCE [LARGE SCALE GENOMIC DNA]</scope>
    <source>
        <strain evidence="2">SP</strain>
    </source>
</reference>
<organism evidence="1 2">
    <name type="scientific">Evansella caseinilytica</name>
    <dbReference type="NCBI Taxonomy" id="1503961"/>
    <lineage>
        <taxon>Bacteria</taxon>
        <taxon>Bacillati</taxon>
        <taxon>Bacillota</taxon>
        <taxon>Bacilli</taxon>
        <taxon>Bacillales</taxon>
        <taxon>Bacillaceae</taxon>
        <taxon>Evansella</taxon>
    </lineage>
</organism>
<keyword evidence="2" id="KW-1185">Reference proteome</keyword>